<reference evidence="1" key="1">
    <citation type="submission" date="2022-07" db="EMBL/GenBank/DDBJ databases">
        <title>Phylogenomic reconstructions and comparative analyses of Kickxellomycotina fungi.</title>
        <authorList>
            <person name="Reynolds N.K."/>
            <person name="Stajich J.E."/>
            <person name="Barry K."/>
            <person name="Grigoriev I.V."/>
            <person name="Crous P."/>
            <person name="Smith M.E."/>
        </authorList>
    </citation>
    <scope>NUCLEOTIDE SEQUENCE</scope>
    <source>
        <strain evidence="1">CBS 109366</strain>
    </source>
</reference>
<keyword evidence="2" id="KW-1185">Reference proteome</keyword>
<dbReference type="EMBL" id="JANBUJ010001896">
    <property type="protein sequence ID" value="KAJ2765790.1"/>
    <property type="molecule type" value="Genomic_DNA"/>
</dbReference>
<name>A0ACC1JR77_9FUNG</name>
<gene>
    <name evidence="1" type="ORF">IWQ57_004640</name>
</gene>
<protein>
    <submittedName>
        <fullName evidence="1">Uncharacterized protein</fullName>
    </submittedName>
</protein>
<sequence>MPDTKAELRPDRPGYLGIHTRDEDARILYVSSGCRQALGFAPEEMVNTQAKQFIADSFDGSDYMRMFDSCARADDSAGEGNGDNEANAYMWQVNVRTRDGPPVLVQAIEFNCDNCIVFICVAFPEAPFKDNAEMEVQMLDGKKKRVNVTRSKHPALTSPGARVPLYYARSKQVNAAFVLEHPNRGATDAADVRRHVNGPLVVFVTASVARMIDADPSDLCQYAFMRLVAPEDVLHASRYFERLAESCEVQFETFSLLSRPPVIDGDVFVADEENERVVVECLGAAVTDGVALFLRKIAVVPAPKRDSLGHYVRAPVPKQDSEPCYGPLLDLLSSDPDTSEVRESWSLLNKRRVV</sequence>
<comment type="caution">
    <text evidence="1">The sequence shown here is derived from an EMBL/GenBank/DDBJ whole genome shotgun (WGS) entry which is preliminary data.</text>
</comment>
<proteinExistence type="predicted"/>
<organism evidence="1 2">
    <name type="scientific">Coemansia nantahalensis</name>
    <dbReference type="NCBI Taxonomy" id="2789366"/>
    <lineage>
        <taxon>Eukaryota</taxon>
        <taxon>Fungi</taxon>
        <taxon>Fungi incertae sedis</taxon>
        <taxon>Zoopagomycota</taxon>
        <taxon>Kickxellomycotina</taxon>
        <taxon>Kickxellomycetes</taxon>
        <taxon>Kickxellales</taxon>
        <taxon>Kickxellaceae</taxon>
        <taxon>Coemansia</taxon>
    </lineage>
</organism>
<dbReference type="Proteomes" id="UP001140234">
    <property type="component" value="Unassembled WGS sequence"/>
</dbReference>
<evidence type="ECO:0000313" key="1">
    <source>
        <dbReference type="EMBL" id="KAJ2765790.1"/>
    </source>
</evidence>
<accession>A0ACC1JR77</accession>
<evidence type="ECO:0000313" key="2">
    <source>
        <dbReference type="Proteomes" id="UP001140234"/>
    </source>
</evidence>